<feature type="transmembrane region" description="Helical" evidence="1">
    <location>
        <begin position="79"/>
        <end position="96"/>
    </location>
</feature>
<dbReference type="SUPFAM" id="SSF52540">
    <property type="entry name" value="P-loop containing nucleoside triphosphate hydrolases"/>
    <property type="match status" value="1"/>
</dbReference>
<dbReference type="EMBL" id="LC066375">
    <property type="protein sequence ID" value="BAT27590.1"/>
    <property type="molecule type" value="Genomic_DNA"/>
</dbReference>
<dbReference type="InterPro" id="IPR027417">
    <property type="entry name" value="P-loop_NTPase"/>
</dbReference>
<protein>
    <recommendedName>
        <fullName evidence="3">Protein ImuA</fullName>
    </recommendedName>
</protein>
<organism evidence="2">
    <name type="scientific">Aureimonas frigidaquae</name>
    <dbReference type="NCBI Taxonomy" id="424757"/>
    <lineage>
        <taxon>Bacteria</taxon>
        <taxon>Pseudomonadati</taxon>
        <taxon>Pseudomonadota</taxon>
        <taxon>Alphaproteobacteria</taxon>
        <taxon>Hyphomicrobiales</taxon>
        <taxon>Aurantimonadaceae</taxon>
        <taxon>Aureimonas</taxon>
    </lineage>
</organism>
<dbReference type="InterPro" id="IPR017026">
    <property type="entry name" value="ImuA"/>
</dbReference>
<keyword evidence="1" id="KW-1133">Transmembrane helix</keyword>
<dbReference type="Gene3D" id="3.40.50.300">
    <property type="entry name" value="P-loop containing nucleotide triphosphate hydrolases"/>
    <property type="match status" value="1"/>
</dbReference>
<feature type="transmembrane region" description="Helical" evidence="1">
    <location>
        <begin position="116"/>
        <end position="135"/>
    </location>
</feature>
<evidence type="ECO:0000256" key="1">
    <source>
        <dbReference type="SAM" id="Phobius"/>
    </source>
</evidence>
<reference evidence="2" key="1">
    <citation type="journal article" date="2015" name="Proc. Natl. Acad. Sci. U.S.A.">
        <title>Bacterial clade with the ribosomal RNA operon on a small plasmid rather than the chromosome.</title>
        <authorList>
            <person name="Anda M."/>
            <person name="Ohtsubo Y."/>
            <person name="Okubo T."/>
            <person name="Sugawara M."/>
            <person name="Nagata Y."/>
            <person name="Tsuda M."/>
            <person name="Minamisawa K."/>
            <person name="Mitsui H."/>
        </authorList>
    </citation>
    <scope>NUCLEOTIDE SEQUENCE</scope>
    <source>
        <strain evidence="2">JCM 14755</strain>
    </source>
</reference>
<accession>A0A0P0Z0Z8</accession>
<name>A0A0P0Z0Z8_9HYPH</name>
<dbReference type="PIRSF" id="PIRSF034285">
    <property type="entry name" value="UCP034285"/>
    <property type="match status" value="1"/>
</dbReference>
<proteinExistence type="predicted"/>
<keyword evidence="1" id="KW-0812">Transmembrane</keyword>
<evidence type="ECO:0008006" key="3">
    <source>
        <dbReference type="Google" id="ProtNLM"/>
    </source>
</evidence>
<dbReference type="AlphaFoldDB" id="A0A0P0Z0Z8"/>
<sequence length="297" mass="31401">MERRCDPSAESVMSVTGKASRLSLLRGEIARLEELPPAGRAATRSGNILPFGVAEADRALGGGFPAAGLTEIRLAEAQGGGAAAGFLAGLAVLFGATPARPLLWIADRFTLREAGLFYAPGLTAFGLPPAAFAMVRPMRLEEALWAAEEAAASGAAALVVLEVFGNPARLRMEGTRRLHLRARTARLPIVLLRQAAQPETTAAPQRLRLASAPASRVPDLPHLARLIGHSVFEIVVEKSPLGQPAPFRLEWNIDERRFAASQPHPGLVASPPVDRPAAAGTVRPFLAPGISLARRRA</sequence>
<keyword evidence="1" id="KW-0472">Membrane</keyword>
<evidence type="ECO:0000313" key="2">
    <source>
        <dbReference type="EMBL" id="BAT27590.1"/>
    </source>
</evidence>